<sequence>MHPVGPNETLPPRTEVDRRLLERLRDQLRHNVNSSNNVHEEFKSNILSLMETFKEACFELEAAQSELLDQAYQKGSPTCDILGPLKQYEISDGSNFMAHIGDSVVSYIPKSNLARDPSPKEFGIGTLEDSPPGKYTMESAPHTPKTPFTREAPAVVRRALFNTCYCLQ</sequence>
<protein>
    <submittedName>
        <fullName evidence="1">Uncharacterized protein</fullName>
    </submittedName>
</protein>
<evidence type="ECO:0000313" key="1">
    <source>
        <dbReference type="EMBL" id="KAK1856362.1"/>
    </source>
</evidence>
<organism evidence="1 2">
    <name type="scientific">Colletotrichum chrysophilum</name>
    <dbReference type="NCBI Taxonomy" id="1836956"/>
    <lineage>
        <taxon>Eukaryota</taxon>
        <taxon>Fungi</taxon>
        <taxon>Dikarya</taxon>
        <taxon>Ascomycota</taxon>
        <taxon>Pezizomycotina</taxon>
        <taxon>Sordariomycetes</taxon>
        <taxon>Hypocreomycetidae</taxon>
        <taxon>Glomerellales</taxon>
        <taxon>Glomerellaceae</taxon>
        <taxon>Colletotrichum</taxon>
        <taxon>Colletotrichum gloeosporioides species complex</taxon>
    </lineage>
</organism>
<comment type="caution">
    <text evidence="1">The sequence shown here is derived from an EMBL/GenBank/DDBJ whole genome shotgun (WGS) entry which is preliminary data.</text>
</comment>
<dbReference type="Proteomes" id="UP001243330">
    <property type="component" value="Unassembled WGS sequence"/>
</dbReference>
<dbReference type="EMBL" id="JAQOWY010000009">
    <property type="protein sequence ID" value="KAK1856362.1"/>
    <property type="molecule type" value="Genomic_DNA"/>
</dbReference>
<keyword evidence="2" id="KW-1185">Reference proteome</keyword>
<evidence type="ECO:0000313" key="2">
    <source>
        <dbReference type="Proteomes" id="UP001243330"/>
    </source>
</evidence>
<dbReference type="AlphaFoldDB" id="A0AAD9AYU5"/>
<name>A0AAD9AYU5_9PEZI</name>
<reference evidence="1" key="1">
    <citation type="submission" date="2023-01" db="EMBL/GenBank/DDBJ databases">
        <title>Colletotrichum chrysophilum M932 genome sequence.</title>
        <authorList>
            <person name="Baroncelli R."/>
        </authorList>
    </citation>
    <scope>NUCLEOTIDE SEQUENCE</scope>
    <source>
        <strain evidence="1">M932</strain>
    </source>
</reference>
<gene>
    <name evidence="1" type="ORF">CCHR01_00933</name>
</gene>
<accession>A0AAD9AYU5</accession>
<proteinExistence type="predicted"/>